<proteinExistence type="predicted"/>
<name>A0A1H9C141_FLAFI</name>
<organism evidence="1 2">
    <name type="scientific">Flavobacterium frigoris</name>
    <dbReference type="NCBI Taxonomy" id="229204"/>
    <lineage>
        <taxon>Bacteria</taxon>
        <taxon>Pseudomonadati</taxon>
        <taxon>Bacteroidota</taxon>
        <taxon>Flavobacteriia</taxon>
        <taxon>Flavobacteriales</taxon>
        <taxon>Flavobacteriaceae</taxon>
        <taxon>Flavobacterium</taxon>
    </lineage>
</organism>
<dbReference type="InterPro" id="IPR025563">
    <property type="entry name" value="DUF4286"/>
</dbReference>
<gene>
    <name evidence="1" type="ORF">SAMN05444355_10148</name>
</gene>
<dbReference type="EMBL" id="FOFZ01000001">
    <property type="protein sequence ID" value="SEP94970.1"/>
    <property type="molecule type" value="Genomic_DNA"/>
</dbReference>
<dbReference type="Proteomes" id="UP000183658">
    <property type="component" value="Unassembled WGS sequence"/>
</dbReference>
<evidence type="ECO:0008006" key="3">
    <source>
        <dbReference type="Google" id="ProtNLM"/>
    </source>
</evidence>
<protein>
    <recommendedName>
        <fullName evidence="3">DUF4286 domain-containing protein</fullName>
    </recommendedName>
</protein>
<dbReference type="AlphaFoldDB" id="A0A1H9C141"/>
<dbReference type="Pfam" id="PF14114">
    <property type="entry name" value="DUF4286"/>
    <property type="match status" value="1"/>
</dbReference>
<accession>A0A1H9C141</accession>
<reference evidence="2" key="1">
    <citation type="submission" date="2016-10" db="EMBL/GenBank/DDBJ databases">
        <authorList>
            <person name="Varghese N."/>
            <person name="Submissions S."/>
        </authorList>
    </citation>
    <scope>NUCLEOTIDE SEQUENCE [LARGE SCALE GENOMIC DNA]</scope>
    <source>
        <strain evidence="2">DSM 15719</strain>
    </source>
</reference>
<keyword evidence="2" id="KW-1185">Reference proteome</keyword>
<sequence length="117" mass="13688">MSNPKPKFLNPKSKMIIYNVTTNIHESVHDQWIIWMQHKHIPEILATGKFTAARLVRVLIEEEMGGVTYSAQYTTDSKETLEKYYQEDAPRFREEGAKLFGEKMLAFRTELEVISEH</sequence>
<evidence type="ECO:0000313" key="2">
    <source>
        <dbReference type="Proteomes" id="UP000183658"/>
    </source>
</evidence>
<evidence type="ECO:0000313" key="1">
    <source>
        <dbReference type="EMBL" id="SEP94970.1"/>
    </source>
</evidence>